<reference evidence="2" key="1">
    <citation type="submission" date="2023-02" db="EMBL/GenBank/DDBJ databases">
        <title>Genome sequence of Microbacterium liquefaciens B1075.</title>
        <authorList>
            <person name="Cao J."/>
            <person name="Li X."/>
        </authorList>
    </citation>
    <scope>NUCLEOTIDE SEQUENCE</scope>
    <source>
        <strain evidence="2">B1075</strain>
    </source>
</reference>
<feature type="transmembrane region" description="Helical" evidence="1">
    <location>
        <begin position="35"/>
        <end position="56"/>
    </location>
</feature>
<accession>A0AAJ5V6Q1</accession>
<keyword evidence="1" id="KW-0812">Transmembrane</keyword>
<keyword evidence="1" id="KW-0472">Membrane</keyword>
<dbReference type="Proteomes" id="UP001214756">
    <property type="component" value="Chromosome"/>
</dbReference>
<name>A0AAJ5V6Q1_MICMQ</name>
<proteinExistence type="predicted"/>
<keyword evidence="1" id="KW-1133">Transmembrane helix</keyword>
<dbReference type="RefSeq" id="WP_275092721.1">
    <property type="nucleotide sequence ID" value="NZ_CP118606.1"/>
</dbReference>
<feature type="transmembrane region" description="Helical" evidence="1">
    <location>
        <begin position="63"/>
        <end position="81"/>
    </location>
</feature>
<protein>
    <submittedName>
        <fullName evidence="2">Uncharacterized protein</fullName>
    </submittedName>
</protein>
<sequence>MNARQLRLVRAAAVSPVATLLAALSHTLGGGAAPHALLILAIATLVTPLSAVLVGVRQSRGRVAVAVFLAQGAFHVLFQLLGAPTGTTPIADGAHSHHLDVALLGSSSPAAAPGALMLFAHVVAAVLTTMLVWHAEAVVRIVARWVDALCRRASALAPAMHRRPPRLRSVTVISFDAAVSAAVPRRGPPALARD</sequence>
<gene>
    <name evidence="2" type="ORF">PWF71_09925</name>
</gene>
<feature type="transmembrane region" description="Helical" evidence="1">
    <location>
        <begin position="110"/>
        <end position="133"/>
    </location>
</feature>
<dbReference type="AlphaFoldDB" id="A0AAJ5V6Q1"/>
<dbReference type="EMBL" id="CP118606">
    <property type="protein sequence ID" value="WEF19619.1"/>
    <property type="molecule type" value="Genomic_DNA"/>
</dbReference>
<evidence type="ECO:0000256" key="1">
    <source>
        <dbReference type="SAM" id="Phobius"/>
    </source>
</evidence>
<evidence type="ECO:0000313" key="3">
    <source>
        <dbReference type="Proteomes" id="UP001214756"/>
    </source>
</evidence>
<evidence type="ECO:0000313" key="2">
    <source>
        <dbReference type="EMBL" id="WEF19619.1"/>
    </source>
</evidence>
<organism evidence="2 3">
    <name type="scientific">Microbacterium maritypicum</name>
    <name type="common">Microbacterium liquefaciens</name>
    <dbReference type="NCBI Taxonomy" id="33918"/>
    <lineage>
        <taxon>Bacteria</taxon>
        <taxon>Bacillati</taxon>
        <taxon>Actinomycetota</taxon>
        <taxon>Actinomycetes</taxon>
        <taxon>Micrococcales</taxon>
        <taxon>Microbacteriaceae</taxon>
        <taxon>Microbacterium</taxon>
    </lineage>
</organism>